<evidence type="ECO:0000313" key="6">
    <source>
        <dbReference type="EnsemblPlants" id="EMT03936"/>
    </source>
</evidence>
<dbReference type="SUPFAM" id="SSF47459">
    <property type="entry name" value="HLH, helix-loop-helix DNA-binding domain"/>
    <property type="match status" value="1"/>
</dbReference>
<sequence length="290" mass="32703">MVHQIGTSFWELHLPSFSACLESEEPSSNPSLANETSEAGIMLKDLDHNAIEGMISELREVECLSDVNLERVTKDMDEFHFLLEGLDRCAREDNWVMDMSFEFISSPQMVPSMESPCTEDVIVTLSSSVQGTRPSCFIAWRRSPELKDMVARVTDTKESQKLLKKIVAGGAWTNNGDGGSIARAQESNIKTHVISERRRRERLNEMFMVLKSLVPSIHKVDKASILLETIAYLKELEQRVKELESNRATIEWRLHDVVGGKKNVSAGSKRKALEREHNDGQSNIVNVAEM</sequence>
<keyword evidence="2" id="KW-0805">Transcription regulation</keyword>
<name>M8AHI1_AEGTA</name>
<dbReference type="Pfam" id="PF00010">
    <property type="entry name" value="HLH"/>
    <property type="match status" value="1"/>
</dbReference>
<keyword evidence="3" id="KW-0804">Transcription</keyword>
<dbReference type="PANTHER" id="PTHR46266:SF3">
    <property type="entry name" value="TRANSCRIPTION FACTOR EGL1"/>
    <property type="match status" value="1"/>
</dbReference>
<feature type="compositionally biased region" description="Polar residues" evidence="5">
    <location>
        <begin position="280"/>
        <end position="290"/>
    </location>
</feature>
<dbReference type="InterPro" id="IPR036638">
    <property type="entry name" value="HLH_DNA-bd_sf"/>
</dbReference>
<evidence type="ECO:0000256" key="1">
    <source>
        <dbReference type="ARBA" id="ARBA00005510"/>
    </source>
</evidence>
<dbReference type="Gene3D" id="4.10.280.10">
    <property type="entry name" value="Helix-loop-helix DNA-binding domain"/>
    <property type="match status" value="1"/>
</dbReference>
<organism evidence="6">
    <name type="scientific">Aegilops tauschii</name>
    <name type="common">Tausch's goatgrass</name>
    <name type="synonym">Aegilops squarrosa</name>
    <dbReference type="NCBI Taxonomy" id="37682"/>
    <lineage>
        <taxon>Eukaryota</taxon>
        <taxon>Viridiplantae</taxon>
        <taxon>Streptophyta</taxon>
        <taxon>Embryophyta</taxon>
        <taxon>Tracheophyta</taxon>
        <taxon>Spermatophyta</taxon>
        <taxon>Magnoliopsida</taxon>
        <taxon>Liliopsida</taxon>
        <taxon>Poales</taxon>
        <taxon>Poaceae</taxon>
        <taxon>BOP clade</taxon>
        <taxon>Pooideae</taxon>
        <taxon>Triticodae</taxon>
        <taxon>Triticeae</taxon>
        <taxon>Triticinae</taxon>
        <taxon>Aegilops</taxon>
    </lineage>
</organism>
<reference evidence="6" key="1">
    <citation type="submission" date="2015-06" db="UniProtKB">
        <authorList>
            <consortium name="EnsemblPlants"/>
        </authorList>
    </citation>
    <scope>IDENTIFICATION</scope>
</reference>
<comment type="similarity">
    <text evidence="1">Belongs to the bHLH protein family.</text>
</comment>
<evidence type="ECO:0000256" key="2">
    <source>
        <dbReference type="ARBA" id="ARBA00023015"/>
    </source>
</evidence>
<evidence type="ECO:0000256" key="3">
    <source>
        <dbReference type="ARBA" id="ARBA00023163"/>
    </source>
</evidence>
<evidence type="ECO:0000256" key="5">
    <source>
        <dbReference type="SAM" id="MobiDB-lite"/>
    </source>
</evidence>
<proteinExistence type="inferred from homology"/>
<dbReference type="InterPro" id="IPR011598">
    <property type="entry name" value="bHLH_dom"/>
</dbReference>
<feature type="coiled-coil region" evidence="4">
    <location>
        <begin position="226"/>
        <end position="253"/>
    </location>
</feature>
<protein>
    <submittedName>
        <fullName evidence="6">Anthocyanin regulatory R-S protein</fullName>
    </submittedName>
</protein>
<dbReference type="GO" id="GO:0046983">
    <property type="term" value="F:protein dimerization activity"/>
    <property type="evidence" value="ECO:0007669"/>
    <property type="project" value="InterPro"/>
</dbReference>
<dbReference type="AlphaFoldDB" id="M8AHI1"/>
<accession>M8AHI1</accession>
<feature type="region of interest" description="Disordered" evidence="5">
    <location>
        <begin position="267"/>
        <end position="290"/>
    </location>
</feature>
<evidence type="ECO:0000256" key="4">
    <source>
        <dbReference type="SAM" id="Coils"/>
    </source>
</evidence>
<dbReference type="SMART" id="SM00353">
    <property type="entry name" value="HLH"/>
    <property type="match status" value="1"/>
</dbReference>
<dbReference type="PANTHER" id="PTHR46266">
    <property type="entry name" value="TRANSCRIPTION FACTOR TT8"/>
    <property type="match status" value="1"/>
</dbReference>
<dbReference type="PROSITE" id="PS50888">
    <property type="entry name" value="BHLH"/>
    <property type="match status" value="1"/>
</dbReference>
<dbReference type="EnsemblPlants" id="EMT03936">
    <property type="protein sequence ID" value="EMT03936"/>
    <property type="gene ID" value="F775_11347"/>
</dbReference>
<keyword evidence="4" id="KW-0175">Coiled coil</keyword>